<dbReference type="InterPro" id="IPR016136">
    <property type="entry name" value="DNA_helicase_N/primase_C"/>
</dbReference>
<evidence type="ECO:0000256" key="10">
    <source>
        <dbReference type="ARBA" id="ARBA00044969"/>
    </source>
</evidence>
<accession>A0A0F5ITM8</accession>
<keyword evidence="7" id="KW-0067">ATP-binding</keyword>
<dbReference type="SUPFAM" id="SSF48024">
    <property type="entry name" value="N-terminal domain of DnaB helicase"/>
    <property type="match status" value="1"/>
</dbReference>
<keyword evidence="2" id="KW-0639">Primosome</keyword>
<evidence type="ECO:0000313" key="14">
    <source>
        <dbReference type="Proteomes" id="UP000033047"/>
    </source>
</evidence>
<evidence type="ECO:0000256" key="8">
    <source>
        <dbReference type="ARBA" id="ARBA00023125"/>
    </source>
</evidence>
<dbReference type="Pfam" id="PF00772">
    <property type="entry name" value="DnaB"/>
    <property type="match status" value="1"/>
</dbReference>
<proteinExistence type="inferred from homology"/>
<dbReference type="PROSITE" id="PS51199">
    <property type="entry name" value="SF4_HELICASE"/>
    <property type="match status" value="1"/>
</dbReference>
<dbReference type="InterPro" id="IPR027417">
    <property type="entry name" value="P-loop_NTPase"/>
</dbReference>
<dbReference type="RefSeq" id="WP_046147286.1">
    <property type="nucleotide sequence ID" value="NZ_KQ033913.1"/>
</dbReference>
<comment type="similarity">
    <text evidence="1">Belongs to the helicase family. DnaB subfamily.</text>
</comment>
<dbReference type="PANTHER" id="PTHR30153:SF2">
    <property type="entry name" value="REPLICATIVE DNA HELICASE"/>
    <property type="match status" value="1"/>
</dbReference>
<evidence type="ECO:0000256" key="4">
    <source>
        <dbReference type="ARBA" id="ARBA00022741"/>
    </source>
</evidence>
<dbReference type="GO" id="GO:0006269">
    <property type="term" value="P:DNA replication, synthesis of primer"/>
    <property type="evidence" value="ECO:0007669"/>
    <property type="project" value="UniProtKB-KW"/>
</dbReference>
<dbReference type="EC" id="5.6.2.3" evidence="10"/>
<comment type="catalytic activity">
    <reaction evidence="11">
        <text>ATP + H2O = ADP + phosphate + H(+)</text>
        <dbReference type="Rhea" id="RHEA:13065"/>
        <dbReference type="ChEBI" id="CHEBI:15377"/>
        <dbReference type="ChEBI" id="CHEBI:15378"/>
        <dbReference type="ChEBI" id="CHEBI:30616"/>
        <dbReference type="ChEBI" id="CHEBI:43474"/>
        <dbReference type="ChEBI" id="CHEBI:456216"/>
        <dbReference type="EC" id="5.6.2.3"/>
    </reaction>
</comment>
<keyword evidence="5" id="KW-0378">Hydrolase</keyword>
<dbReference type="Gene3D" id="3.40.50.300">
    <property type="entry name" value="P-loop containing nucleotide triphosphate hydrolases"/>
    <property type="match status" value="1"/>
</dbReference>
<dbReference type="GO" id="GO:0005829">
    <property type="term" value="C:cytosol"/>
    <property type="evidence" value="ECO:0007669"/>
    <property type="project" value="TreeGrafter"/>
</dbReference>
<dbReference type="Gene3D" id="1.10.860.10">
    <property type="entry name" value="DNAb Helicase, Chain A"/>
    <property type="match status" value="1"/>
</dbReference>
<dbReference type="SUPFAM" id="SSF52540">
    <property type="entry name" value="P-loop containing nucleoside triphosphate hydrolases"/>
    <property type="match status" value="1"/>
</dbReference>
<dbReference type="GO" id="GO:0016787">
    <property type="term" value="F:hydrolase activity"/>
    <property type="evidence" value="ECO:0007669"/>
    <property type="project" value="UniProtKB-KW"/>
</dbReference>
<evidence type="ECO:0000256" key="1">
    <source>
        <dbReference type="ARBA" id="ARBA00008428"/>
    </source>
</evidence>
<dbReference type="GO" id="GO:1990077">
    <property type="term" value="C:primosome complex"/>
    <property type="evidence" value="ECO:0007669"/>
    <property type="project" value="UniProtKB-KW"/>
</dbReference>
<dbReference type="GO" id="GO:0043139">
    <property type="term" value="F:5'-3' DNA helicase activity"/>
    <property type="evidence" value="ECO:0007669"/>
    <property type="project" value="UniProtKB-EC"/>
</dbReference>
<dbReference type="InterPro" id="IPR036185">
    <property type="entry name" value="DNA_heli_DnaB-like_N_sf"/>
</dbReference>
<keyword evidence="6 13" id="KW-0347">Helicase</keyword>
<dbReference type="EMBL" id="AQHV01000021">
    <property type="protein sequence ID" value="KKB48911.1"/>
    <property type="molecule type" value="Genomic_DNA"/>
</dbReference>
<evidence type="ECO:0000256" key="5">
    <source>
        <dbReference type="ARBA" id="ARBA00022801"/>
    </source>
</evidence>
<evidence type="ECO:0000256" key="11">
    <source>
        <dbReference type="ARBA" id="ARBA00048954"/>
    </source>
</evidence>
<dbReference type="InterPro" id="IPR007694">
    <property type="entry name" value="DNA_helicase_DnaB-like_C"/>
</dbReference>
<organism evidence="13 14">
    <name type="scientific">Parabacteroides goldsteinii DSM 19448 = WAL 12034</name>
    <dbReference type="NCBI Taxonomy" id="927665"/>
    <lineage>
        <taxon>Bacteria</taxon>
        <taxon>Pseudomonadati</taxon>
        <taxon>Bacteroidota</taxon>
        <taxon>Bacteroidia</taxon>
        <taxon>Bacteroidales</taxon>
        <taxon>Tannerellaceae</taxon>
        <taxon>Parabacteroides</taxon>
    </lineage>
</organism>
<dbReference type="PANTHER" id="PTHR30153">
    <property type="entry name" value="REPLICATIVE DNA HELICASE DNAB"/>
    <property type="match status" value="1"/>
</dbReference>
<comment type="caution">
    <text evidence="13">The sequence shown here is derived from an EMBL/GenBank/DDBJ whole genome shotgun (WGS) entry which is preliminary data.</text>
</comment>
<dbReference type="GO" id="GO:0005524">
    <property type="term" value="F:ATP binding"/>
    <property type="evidence" value="ECO:0007669"/>
    <property type="project" value="UniProtKB-KW"/>
</dbReference>
<evidence type="ECO:0000259" key="12">
    <source>
        <dbReference type="PROSITE" id="PS51199"/>
    </source>
</evidence>
<dbReference type="InterPro" id="IPR007693">
    <property type="entry name" value="DNA_helicase_DnaB-like_N"/>
</dbReference>
<dbReference type="GO" id="GO:0003677">
    <property type="term" value="F:DNA binding"/>
    <property type="evidence" value="ECO:0007669"/>
    <property type="project" value="UniProtKB-KW"/>
</dbReference>
<keyword evidence="9" id="KW-0413">Isomerase</keyword>
<keyword evidence="4" id="KW-0547">Nucleotide-binding</keyword>
<gene>
    <name evidence="13" type="ORF">HMPREF1535_04140</name>
</gene>
<dbReference type="Pfam" id="PF03796">
    <property type="entry name" value="DnaB_C"/>
    <property type="match status" value="1"/>
</dbReference>
<dbReference type="AlphaFoldDB" id="A0A0F5ITM8"/>
<evidence type="ECO:0000256" key="6">
    <source>
        <dbReference type="ARBA" id="ARBA00022806"/>
    </source>
</evidence>
<dbReference type="STRING" id="927665.HMPREF1535_04140"/>
<evidence type="ECO:0000256" key="9">
    <source>
        <dbReference type="ARBA" id="ARBA00023235"/>
    </source>
</evidence>
<dbReference type="PATRIC" id="fig|927665.4.peg.4255"/>
<name>A0A0F5ITM8_9BACT</name>
<evidence type="ECO:0000256" key="2">
    <source>
        <dbReference type="ARBA" id="ARBA00022515"/>
    </source>
</evidence>
<sequence>MKEGVDEQKDLTLSEVENTLVCCLLTSVDAPGLVSTLLHKEMFSDAALGFVFQAVMNLYEQGVQPDMVSVETEMRRMDEARWKELNGLSFLLTAMLNVRHGGNVQHYAQEIKRQYMLRCLAQLFVLLNIKSSCFDADPEAVISEAEDSLLKLRGEVAGSEPIRPVGVLAAEAVAWHRERLDGSYDRNRIRSGLAEFDYVTGGFHKGELSVLAGHSSDGKTAVALHIAVQAARAGKHVCLFSLEMSNLQMLNRILAGVTDVDPDHLRISGLTVRELEVLEKAGKLLEHLPLYIDYKACNTLSDIRSKVMLKSKKGECDFVILDYLHLLSSIRQKNETQEQVVGRNITALKQLALDTDCPVLVVSQVNRASDQRVDKAHIPVMSDLRDSGTIEQVADCVFFVYRPERYGIVKDERTEEDLKGVGKLYIVKNRNGATGIARFRYNASYTKITDY</sequence>
<evidence type="ECO:0000313" key="13">
    <source>
        <dbReference type="EMBL" id="KKB48911.1"/>
    </source>
</evidence>
<reference evidence="13 14" key="1">
    <citation type="submission" date="2013-04" db="EMBL/GenBank/DDBJ databases">
        <title>The Genome Sequence of Parabacteroides goldsteinii DSM 19448.</title>
        <authorList>
            <consortium name="The Broad Institute Genomics Platform"/>
            <person name="Earl A."/>
            <person name="Ward D."/>
            <person name="Feldgarden M."/>
            <person name="Gevers D."/>
            <person name="Martens E."/>
            <person name="Sakamoto M."/>
            <person name="Benno Y."/>
            <person name="Song Y."/>
            <person name="Liu C."/>
            <person name="Lee J."/>
            <person name="Bolanos M."/>
            <person name="Vaisanen M.L."/>
            <person name="Finegold S.M."/>
            <person name="Walker B."/>
            <person name="Young S."/>
            <person name="Zeng Q."/>
            <person name="Gargeya S."/>
            <person name="Fitzgerald M."/>
            <person name="Haas B."/>
            <person name="Abouelleil A."/>
            <person name="Allen A.W."/>
            <person name="Alvarado L."/>
            <person name="Arachchi H.M."/>
            <person name="Berlin A.M."/>
            <person name="Chapman S.B."/>
            <person name="Gainer-Dewar J."/>
            <person name="Goldberg J."/>
            <person name="Griggs A."/>
            <person name="Gujja S."/>
            <person name="Hansen M."/>
            <person name="Howarth C."/>
            <person name="Imamovic A."/>
            <person name="Ireland A."/>
            <person name="Larimer J."/>
            <person name="McCowan C."/>
            <person name="Murphy C."/>
            <person name="Pearson M."/>
            <person name="Poon T.W."/>
            <person name="Priest M."/>
            <person name="Roberts A."/>
            <person name="Saif S."/>
            <person name="Shea T."/>
            <person name="Sisk P."/>
            <person name="Sykes S."/>
            <person name="Wortman J."/>
            <person name="Nusbaum C."/>
            <person name="Birren B."/>
        </authorList>
    </citation>
    <scope>NUCLEOTIDE SEQUENCE [LARGE SCALE GENOMIC DNA]</scope>
    <source>
        <strain evidence="13 14">DSM 19448</strain>
    </source>
</reference>
<dbReference type="HOGENOM" id="CLU_005373_0_2_10"/>
<feature type="domain" description="SF4 helicase" evidence="12">
    <location>
        <begin position="182"/>
        <end position="451"/>
    </location>
</feature>
<evidence type="ECO:0000256" key="7">
    <source>
        <dbReference type="ARBA" id="ARBA00022840"/>
    </source>
</evidence>
<keyword evidence="3" id="KW-0235">DNA replication</keyword>
<protein>
    <recommendedName>
        <fullName evidence="10">DNA 5'-3' helicase</fullName>
        <ecNumber evidence="10">5.6.2.3</ecNumber>
    </recommendedName>
</protein>
<keyword evidence="8" id="KW-0238">DNA-binding</keyword>
<dbReference type="Proteomes" id="UP000033047">
    <property type="component" value="Unassembled WGS sequence"/>
</dbReference>
<evidence type="ECO:0000256" key="3">
    <source>
        <dbReference type="ARBA" id="ARBA00022705"/>
    </source>
</evidence>